<feature type="non-terminal residue" evidence="1">
    <location>
        <position position="96"/>
    </location>
</feature>
<dbReference type="PANTHER" id="PTHR43582:SF2">
    <property type="entry name" value="LINEARMYCIN RESISTANCE ATP-BINDING PROTEIN LNRL"/>
    <property type="match status" value="1"/>
</dbReference>
<accession>T0ZTB4</accession>
<proteinExistence type="predicted"/>
<keyword evidence="1" id="KW-0547">Nucleotide-binding</keyword>
<reference evidence="1" key="2">
    <citation type="journal article" date="2014" name="ISME J.">
        <title>Microbial stratification in low pH oxic and suboxic macroscopic growths along an acid mine drainage.</title>
        <authorList>
            <person name="Mendez-Garcia C."/>
            <person name="Mesa V."/>
            <person name="Sprenger R.R."/>
            <person name="Richter M."/>
            <person name="Diez M.S."/>
            <person name="Solano J."/>
            <person name="Bargiela R."/>
            <person name="Golyshina O.V."/>
            <person name="Manteca A."/>
            <person name="Ramos J.L."/>
            <person name="Gallego J.R."/>
            <person name="Llorente I."/>
            <person name="Martins Dos Santos V.A."/>
            <person name="Jensen O.N."/>
            <person name="Pelaez A.I."/>
            <person name="Sanchez J."/>
            <person name="Ferrer M."/>
        </authorList>
    </citation>
    <scope>NUCLEOTIDE SEQUENCE</scope>
</reference>
<dbReference type="AlphaFoldDB" id="T0ZTB4"/>
<comment type="caution">
    <text evidence="1">The sequence shown here is derived from an EMBL/GenBank/DDBJ whole genome shotgun (WGS) entry which is preliminary data.</text>
</comment>
<evidence type="ECO:0000313" key="1">
    <source>
        <dbReference type="EMBL" id="EQD31904.1"/>
    </source>
</evidence>
<gene>
    <name evidence="1" type="ORF">B1A_19698</name>
</gene>
<protein>
    <submittedName>
        <fullName evidence="1">ABC transporter ATP-binding protein</fullName>
    </submittedName>
</protein>
<dbReference type="EMBL" id="AUZX01014545">
    <property type="protein sequence ID" value="EQD31904.1"/>
    <property type="molecule type" value="Genomic_DNA"/>
</dbReference>
<dbReference type="GO" id="GO:0005524">
    <property type="term" value="F:ATP binding"/>
    <property type="evidence" value="ECO:0007669"/>
    <property type="project" value="UniProtKB-KW"/>
</dbReference>
<sequence length="96" mass="10749">MLFGMAIAGNPELLFLDEPTAGIDSQTRQSFWQGLEELLGECRGTLLFTTHYLEEAERYATRVVVIRQGRVVAEGTPHELRAAANGRTVRFTLPQE</sequence>
<name>T0ZTB4_9ZZZZ</name>
<keyword evidence="1" id="KW-0067">ATP-binding</keyword>
<reference evidence="1" key="1">
    <citation type="submission" date="2013-08" db="EMBL/GenBank/DDBJ databases">
        <authorList>
            <person name="Mendez C."/>
            <person name="Richter M."/>
            <person name="Ferrer M."/>
            <person name="Sanchez J."/>
        </authorList>
    </citation>
    <scope>NUCLEOTIDE SEQUENCE</scope>
</reference>
<dbReference type="PANTHER" id="PTHR43582">
    <property type="entry name" value="LINEARMYCIN RESISTANCE ATP-BINDING PROTEIN LNRL"/>
    <property type="match status" value="1"/>
</dbReference>
<dbReference type="InterPro" id="IPR027417">
    <property type="entry name" value="P-loop_NTPase"/>
</dbReference>
<dbReference type="Gene3D" id="3.40.50.300">
    <property type="entry name" value="P-loop containing nucleotide triphosphate hydrolases"/>
    <property type="match status" value="1"/>
</dbReference>
<organism evidence="1">
    <name type="scientific">mine drainage metagenome</name>
    <dbReference type="NCBI Taxonomy" id="410659"/>
    <lineage>
        <taxon>unclassified sequences</taxon>
        <taxon>metagenomes</taxon>
        <taxon>ecological metagenomes</taxon>
    </lineage>
</organism>
<dbReference type="SUPFAM" id="SSF52540">
    <property type="entry name" value="P-loop containing nucleoside triphosphate hydrolases"/>
    <property type="match status" value="1"/>
</dbReference>